<feature type="transmembrane region" description="Helical" evidence="8">
    <location>
        <begin position="130"/>
        <end position="149"/>
    </location>
</feature>
<dbReference type="OrthoDB" id="39186at2759"/>
<feature type="transmembrane region" description="Helical" evidence="8">
    <location>
        <begin position="198"/>
        <end position="221"/>
    </location>
</feature>
<feature type="transmembrane region" description="Helical" evidence="8">
    <location>
        <begin position="341"/>
        <end position="363"/>
    </location>
</feature>
<evidence type="ECO:0000259" key="10">
    <source>
        <dbReference type="Pfam" id="PF00909"/>
    </source>
</evidence>
<accession>A0A1E7EUQ5</accession>
<gene>
    <name evidence="11" type="ORF">FRACYDRAFT_195049</name>
</gene>
<keyword evidence="12" id="KW-1185">Reference proteome</keyword>
<name>A0A1E7EUQ5_9STRA</name>
<comment type="similarity">
    <text evidence="2 8">Belongs to the ammonia transporter channel (TC 1.A.11.2) family.</text>
</comment>
<feature type="transmembrane region" description="Helical" evidence="8">
    <location>
        <begin position="314"/>
        <end position="335"/>
    </location>
</feature>
<comment type="subcellular location">
    <subcellularLocation>
        <location evidence="8">Cell membrane</location>
        <topology evidence="8">Multi-pass membrane protein</topology>
    </subcellularLocation>
    <subcellularLocation>
        <location evidence="1">Membrane</location>
        <topology evidence="1">Multi-pass membrane protein</topology>
    </subcellularLocation>
</comment>
<feature type="compositionally biased region" description="Polar residues" evidence="9">
    <location>
        <begin position="504"/>
        <end position="515"/>
    </location>
</feature>
<feature type="transmembrane region" description="Helical" evidence="8">
    <location>
        <begin position="426"/>
        <end position="447"/>
    </location>
</feature>
<feature type="transmembrane region" description="Helical" evidence="8">
    <location>
        <begin position="242"/>
        <end position="264"/>
    </location>
</feature>
<dbReference type="NCBIfam" id="TIGR00836">
    <property type="entry name" value="amt"/>
    <property type="match status" value="1"/>
</dbReference>
<evidence type="ECO:0000256" key="8">
    <source>
        <dbReference type="RuleBase" id="RU362002"/>
    </source>
</evidence>
<feature type="region of interest" description="Disordered" evidence="9">
    <location>
        <begin position="499"/>
        <end position="527"/>
    </location>
</feature>
<evidence type="ECO:0000256" key="5">
    <source>
        <dbReference type="ARBA" id="ARBA00022989"/>
    </source>
</evidence>
<evidence type="ECO:0000313" key="12">
    <source>
        <dbReference type="Proteomes" id="UP000095751"/>
    </source>
</evidence>
<dbReference type="AlphaFoldDB" id="A0A1E7EUQ5"/>
<sequence length="527" mass="56536">MSTTSGSNVFLNCQALSQNSGNTTETLQCISDQFQEDFAAKTKNIYDFLLVLSGAMIFFMQSGFAMLCAGSVRLKNVQNTMLKNLLDACGAALAFYFIGYALAFGGQENSTSTTFIGTTSFASVGPSPSFWFFQYTFSATSVTIVAGTLAERCQMIAYLAYSIVLAGFIYPVIAHSAWSNNGFLSITNSDPLLNIGSLDLAGSGVVHLTGGTVALLATLILGPRRGRFYDAQGEPLVEPKAFPGHSVALQLLGTMVLWFGWFGFNSGSALLLKIDEVGEVAATAATNTALSGAAGGVSALFTNLFIVERLTGEPYFSILVAMNGALSGLVAITSGCGVVEPWAAIVIGIIAGWIYIGASNLLVRLRIDDAVDAIPVHMFNGMWGVFSTGLLASPRLMEVAYNTGDYPGLFYAAGNDSSFNLLGCQVTLIVFILGWVCVTMLPFFIWLNYKGWLRADSLEELVGLDVSYHGSDFDNKYGDVNKEYVAAFKRQRGSLRANRRIGGRSSSRTFDNPETNLDAAQEDAYED</sequence>
<dbReference type="Proteomes" id="UP000095751">
    <property type="component" value="Unassembled WGS sequence"/>
</dbReference>
<reference evidence="11 12" key="1">
    <citation type="submission" date="2016-09" db="EMBL/GenBank/DDBJ databases">
        <title>Extensive genetic diversity and differential bi-allelic expression allows diatom success in the polar Southern Ocean.</title>
        <authorList>
            <consortium name="DOE Joint Genome Institute"/>
            <person name="Mock T."/>
            <person name="Otillar R.P."/>
            <person name="Strauss J."/>
            <person name="Dupont C."/>
            <person name="Frickenhaus S."/>
            <person name="Maumus F."/>
            <person name="Mcmullan M."/>
            <person name="Sanges R."/>
            <person name="Schmutz J."/>
            <person name="Toseland A."/>
            <person name="Valas R."/>
            <person name="Veluchamy A."/>
            <person name="Ward B.J."/>
            <person name="Allen A."/>
            <person name="Barry K."/>
            <person name="Falciatore A."/>
            <person name="Ferrante M."/>
            <person name="Fortunato A.E."/>
            <person name="Gloeckner G."/>
            <person name="Gruber A."/>
            <person name="Hipkin R."/>
            <person name="Janech M."/>
            <person name="Kroth P."/>
            <person name="Leese F."/>
            <person name="Lindquist E."/>
            <person name="Lyon B.R."/>
            <person name="Martin J."/>
            <person name="Mayer C."/>
            <person name="Parker M."/>
            <person name="Quesneville H."/>
            <person name="Raymond J."/>
            <person name="Uhlig C."/>
            <person name="Valentin K.U."/>
            <person name="Worden A.Z."/>
            <person name="Armbrust E.V."/>
            <person name="Bowler C."/>
            <person name="Green B."/>
            <person name="Moulton V."/>
            <person name="Van Oosterhout C."/>
            <person name="Grigoriev I."/>
        </authorList>
    </citation>
    <scope>NUCLEOTIDE SEQUENCE [LARGE SCALE GENOMIC DNA]</scope>
    <source>
        <strain evidence="11 12">CCMP1102</strain>
    </source>
</reference>
<dbReference type="InterPro" id="IPR001905">
    <property type="entry name" value="Ammonium_transpt"/>
</dbReference>
<evidence type="ECO:0000256" key="3">
    <source>
        <dbReference type="ARBA" id="ARBA00022448"/>
    </source>
</evidence>
<dbReference type="KEGG" id="fcy:FRACYDRAFT_195049"/>
<keyword evidence="3 8" id="KW-0813">Transport</keyword>
<dbReference type="InParanoid" id="A0A1E7EUQ5"/>
<proteinExistence type="inferred from homology"/>
<evidence type="ECO:0000256" key="2">
    <source>
        <dbReference type="ARBA" id="ARBA00005887"/>
    </source>
</evidence>
<dbReference type="Gene3D" id="1.10.3430.10">
    <property type="entry name" value="Ammonium transporter AmtB like domains"/>
    <property type="match status" value="1"/>
</dbReference>
<dbReference type="SUPFAM" id="SSF111352">
    <property type="entry name" value="Ammonium transporter"/>
    <property type="match status" value="1"/>
</dbReference>
<dbReference type="InterPro" id="IPR024041">
    <property type="entry name" value="NH4_transpt_AmtB-like_dom"/>
</dbReference>
<organism evidence="11 12">
    <name type="scientific">Fragilariopsis cylindrus CCMP1102</name>
    <dbReference type="NCBI Taxonomy" id="635003"/>
    <lineage>
        <taxon>Eukaryota</taxon>
        <taxon>Sar</taxon>
        <taxon>Stramenopiles</taxon>
        <taxon>Ochrophyta</taxon>
        <taxon>Bacillariophyta</taxon>
        <taxon>Bacillariophyceae</taxon>
        <taxon>Bacillariophycidae</taxon>
        <taxon>Bacillariales</taxon>
        <taxon>Bacillariaceae</taxon>
        <taxon>Fragilariopsis</taxon>
    </lineage>
</organism>
<keyword evidence="6 8" id="KW-0472">Membrane</keyword>
<dbReference type="EMBL" id="KV784375">
    <property type="protein sequence ID" value="OEU09596.1"/>
    <property type="molecule type" value="Genomic_DNA"/>
</dbReference>
<dbReference type="PANTHER" id="PTHR11730:SF6">
    <property type="entry name" value="AMMONIUM TRANSPORTER"/>
    <property type="match status" value="1"/>
</dbReference>
<evidence type="ECO:0000313" key="11">
    <source>
        <dbReference type="EMBL" id="OEU09596.1"/>
    </source>
</evidence>
<evidence type="ECO:0000256" key="9">
    <source>
        <dbReference type="SAM" id="MobiDB-lite"/>
    </source>
</evidence>
<dbReference type="InterPro" id="IPR029020">
    <property type="entry name" value="Ammonium/urea_transptr"/>
</dbReference>
<feature type="transmembrane region" description="Helical" evidence="8">
    <location>
        <begin position="84"/>
        <end position="103"/>
    </location>
</feature>
<dbReference type="GO" id="GO:0097272">
    <property type="term" value="P:ammonium homeostasis"/>
    <property type="evidence" value="ECO:0007669"/>
    <property type="project" value="TreeGrafter"/>
</dbReference>
<keyword evidence="4 8" id="KW-0812">Transmembrane</keyword>
<dbReference type="GO" id="GO:0008519">
    <property type="term" value="F:ammonium channel activity"/>
    <property type="evidence" value="ECO:0007669"/>
    <property type="project" value="InterPro"/>
</dbReference>
<protein>
    <recommendedName>
        <fullName evidence="8">Ammonium transporter</fullName>
    </recommendedName>
</protein>
<evidence type="ECO:0000256" key="7">
    <source>
        <dbReference type="ARBA" id="ARBA00023177"/>
    </source>
</evidence>
<keyword evidence="5 8" id="KW-1133">Transmembrane helix</keyword>
<dbReference type="PANTHER" id="PTHR11730">
    <property type="entry name" value="AMMONIUM TRANSPORTER"/>
    <property type="match status" value="1"/>
</dbReference>
<evidence type="ECO:0000256" key="6">
    <source>
        <dbReference type="ARBA" id="ARBA00023136"/>
    </source>
</evidence>
<dbReference type="FunFam" id="1.10.3430.10:FF:000016">
    <property type="entry name" value="Ammonium transporter"/>
    <property type="match status" value="1"/>
</dbReference>
<dbReference type="Pfam" id="PF00909">
    <property type="entry name" value="Ammonium_transp"/>
    <property type="match status" value="1"/>
</dbReference>
<feature type="transmembrane region" description="Helical" evidence="8">
    <location>
        <begin position="48"/>
        <end position="72"/>
    </location>
</feature>
<feature type="transmembrane region" description="Helical" evidence="8">
    <location>
        <begin position="370"/>
        <end position="392"/>
    </location>
</feature>
<evidence type="ECO:0000256" key="4">
    <source>
        <dbReference type="ARBA" id="ARBA00022692"/>
    </source>
</evidence>
<dbReference type="GO" id="GO:0005886">
    <property type="term" value="C:plasma membrane"/>
    <property type="evidence" value="ECO:0007669"/>
    <property type="project" value="UniProtKB-SubCell"/>
</dbReference>
<feature type="transmembrane region" description="Helical" evidence="8">
    <location>
        <begin position="284"/>
        <end position="307"/>
    </location>
</feature>
<feature type="transmembrane region" description="Helical" evidence="8">
    <location>
        <begin position="156"/>
        <end position="178"/>
    </location>
</feature>
<evidence type="ECO:0000256" key="1">
    <source>
        <dbReference type="ARBA" id="ARBA00004141"/>
    </source>
</evidence>
<keyword evidence="7 8" id="KW-0924">Ammonia transport</keyword>
<feature type="domain" description="Ammonium transporter AmtB-like" evidence="10">
    <location>
        <begin position="50"/>
        <end position="471"/>
    </location>
</feature>